<evidence type="ECO:0000313" key="1">
    <source>
        <dbReference type="EMBL" id="KAG8590438.1"/>
    </source>
</evidence>
<dbReference type="AlphaFoldDB" id="A0AAV7D2D5"/>
<comment type="caution">
    <text evidence="1">The sequence shown here is derived from an EMBL/GenBank/DDBJ whole genome shotgun (WGS) entry which is preliminary data.</text>
</comment>
<name>A0AAV7D2D5_ENGPU</name>
<reference evidence="1" key="1">
    <citation type="thesis" date="2020" institute="ProQuest LLC" country="789 East Eisenhower Parkway, Ann Arbor, MI, USA">
        <title>Comparative Genomics and Chromosome Evolution.</title>
        <authorList>
            <person name="Mudd A.B."/>
        </authorList>
    </citation>
    <scope>NUCLEOTIDE SEQUENCE</scope>
    <source>
        <strain evidence="1">237g6f4</strain>
        <tissue evidence="1">Blood</tissue>
    </source>
</reference>
<organism evidence="1 2">
    <name type="scientific">Engystomops pustulosus</name>
    <name type="common">Tungara frog</name>
    <name type="synonym">Physalaemus pustulosus</name>
    <dbReference type="NCBI Taxonomy" id="76066"/>
    <lineage>
        <taxon>Eukaryota</taxon>
        <taxon>Metazoa</taxon>
        <taxon>Chordata</taxon>
        <taxon>Craniata</taxon>
        <taxon>Vertebrata</taxon>
        <taxon>Euteleostomi</taxon>
        <taxon>Amphibia</taxon>
        <taxon>Batrachia</taxon>
        <taxon>Anura</taxon>
        <taxon>Neobatrachia</taxon>
        <taxon>Hyloidea</taxon>
        <taxon>Leptodactylidae</taxon>
        <taxon>Leiuperinae</taxon>
        <taxon>Engystomops</taxon>
    </lineage>
</organism>
<sequence>MMCPYPNQSYLIGCSLYLKQQKKWKLFTQDATDDEGVGDETVTITEFSNGKGSMAALILAYKTSNKRLQQWRDPGL</sequence>
<proteinExistence type="predicted"/>
<gene>
    <name evidence="1" type="ORF">GDO81_006767</name>
</gene>
<protein>
    <submittedName>
        <fullName evidence="1">Uncharacterized protein</fullName>
    </submittedName>
</protein>
<keyword evidence="2" id="KW-1185">Reference proteome</keyword>
<dbReference type="Proteomes" id="UP000824782">
    <property type="component" value="Unassembled WGS sequence"/>
</dbReference>
<evidence type="ECO:0000313" key="2">
    <source>
        <dbReference type="Proteomes" id="UP000824782"/>
    </source>
</evidence>
<dbReference type="EMBL" id="WNYA01000002">
    <property type="protein sequence ID" value="KAG8590438.1"/>
    <property type="molecule type" value="Genomic_DNA"/>
</dbReference>
<accession>A0AAV7D2D5</accession>